<accession>A0A7J5UM23</accession>
<keyword evidence="4" id="KW-1185">Reference proteome</keyword>
<evidence type="ECO:0000313" key="4">
    <source>
        <dbReference type="Proteomes" id="UP000451860"/>
    </source>
</evidence>
<name>A0A7J5UM23_9MICO</name>
<keyword evidence="2" id="KW-0472">Membrane</keyword>
<dbReference type="EMBL" id="WHJE01000106">
    <property type="protein sequence ID" value="KAE8762973.1"/>
    <property type="molecule type" value="Genomic_DNA"/>
</dbReference>
<sequence length="221" mass="22907">MLDVVRRRLGGRVADRGAATAGLILLGAFGALALVFLAVLPLLSGTEQSARAQTAADAAALGGAEHLRDHLLRGVVSLRPGDSLLDLLPGTTGDATAAATMAGRNGATLREYDRSGRRVEVRVRLNEPGAAGTSPVEARAVAQLGRNGLNLGACRLAEEDPEPTPTPSPTPEGEEPTPEPAPTLFTFTCAGVLSWQGEDLTDLAGALRDALREPLRPRLVA</sequence>
<keyword evidence="2" id="KW-1133">Transmembrane helix</keyword>
<gene>
    <name evidence="3" type="ORF">GB883_16615</name>
</gene>
<dbReference type="OrthoDB" id="9963908at2"/>
<organism evidence="3 4">
    <name type="scientific">Georgenia thermotolerans</name>
    <dbReference type="NCBI Taxonomy" id="527326"/>
    <lineage>
        <taxon>Bacteria</taxon>
        <taxon>Bacillati</taxon>
        <taxon>Actinomycetota</taxon>
        <taxon>Actinomycetes</taxon>
        <taxon>Micrococcales</taxon>
        <taxon>Bogoriellaceae</taxon>
        <taxon>Georgenia</taxon>
    </lineage>
</organism>
<evidence type="ECO:0000313" key="3">
    <source>
        <dbReference type="EMBL" id="KAE8762973.1"/>
    </source>
</evidence>
<proteinExistence type="predicted"/>
<evidence type="ECO:0000256" key="2">
    <source>
        <dbReference type="SAM" id="Phobius"/>
    </source>
</evidence>
<evidence type="ECO:0000256" key="1">
    <source>
        <dbReference type="SAM" id="MobiDB-lite"/>
    </source>
</evidence>
<dbReference type="RefSeq" id="WP_152201215.1">
    <property type="nucleotide sequence ID" value="NZ_VUKF01000006.1"/>
</dbReference>
<reference evidence="3 4" key="1">
    <citation type="submission" date="2019-10" db="EMBL/GenBank/DDBJ databases">
        <title>Georgenia wutianyii sp. nov. and Georgenia yuyongxinii sp. nov. isolated from plateau pika (Ochotona curzoniae) in the Qinghai-Tibet plateau of China.</title>
        <authorList>
            <person name="Tian Z."/>
        </authorList>
    </citation>
    <scope>NUCLEOTIDE SEQUENCE [LARGE SCALE GENOMIC DNA]</scope>
    <source>
        <strain evidence="3 4">DSM 21501</strain>
    </source>
</reference>
<dbReference type="AlphaFoldDB" id="A0A7J5UM23"/>
<dbReference type="Proteomes" id="UP000451860">
    <property type="component" value="Unassembled WGS sequence"/>
</dbReference>
<protein>
    <submittedName>
        <fullName evidence="3">Uncharacterized protein</fullName>
    </submittedName>
</protein>
<comment type="caution">
    <text evidence="3">The sequence shown here is derived from an EMBL/GenBank/DDBJ whole genome shotgun (WGS) entry which is preliminary data.</text>
</comment>
<keyword evidence="2" id="KW-0812">Transmembrane</keyword>
<feature type="region of interest" description="Disordered" evidence="1">
    <location>
        <begin position="156"/>
        <end position="184"/>
    </location>
</feature>
<feature type="transmembrane region" description="Helical" evidence="2">
    <location>
        <begin position="21"/>
        <end position="43"/>
    </location>
</feature>